<dbReference type="PANTHER" id="PTHR14413">
    <property type="entry name" value="RIBOSOMAL PROTEIN L17"/>
    <property type="match status" value="1"/>
</dbReference>
<dbReference type="GO" id="GO:0006412">
    <property type="term" value="P:translation"/>
    <property type="evidence" value="ECO:0007669"/>
    <property type="project" value="UniProtKB-UniRule"/>
</dbReference>
<dbReference type="KEGG" id="lby:Lbys_1802"/>
<evidence type="ECO:0000256" key="1">
    <source>
        <dbReference type="ARBA" id="ARBA00008777"/>
    </source>
</evidence>
<dbReference type="FunFam" id="3.90.1030.10:FF:000001">
    <property type="entry name" value="50S ribosomal protein L17"/>
    <property type="match status" value="1"/>
</dbReference>
<feature type="compositionally biased region" description="Low complexity" evidence="6">
    <location>
        <begin position="148"/>
        <end position="166"/>
    </location>
</feature>
<accession>E4RQQ2</accession>
<dbReference type="GO" id="GO:0003735">
    <property type="term" value="F:structural constituent of ribosome"/>
    <property type="evidence" value="ECO:0007669"/>
    <property type="project" value="InterPro"/>
</dbReference>
<keyword evidence="3 4" id="KW-0687">Ribonucleoprotein</keyword>
<name>E4RQQ2_LEAB4</name>
<dbReference type="EMBL" id="CP002305">
    <property type="protein sequence ID" value="ADQ17508.1"/>
    <property type="molecule type" value="Genomic_DNA"/>
</dbReference>
<dbReference type="RefSeq" id="WP_013408557.1">
    <property type="nucleotide sequence ID" value="NC_014655.1"/>
</dbReference>
<dbReference type="PANTHER" id="PTHR14413:SF16">
    <property type="entry name" value="LARGE RIBOSOMAL SUBUNIT PROTEIN BL17M"/>
    <property type="match status" value="1"/>
</dbReference>
<dbReference type="GO" id="GO:0022625">
    <property type="term" value="C:cytosolic large ribosomal subunit"/>
    <property type="evidence" value="ECO:0007669"/>
    <property type="project" value="TreeGrafter"/>
</dbReference>
<dbReference type="SUPFAM" id="SSF64263">
    <property type="entry name" value="Prokaryotic ribosomal protein L17"/>
    <property type="match status" value="1"/>
</dbReference>
<evidence type="ECO:0000256" key="4">
    <source>
        <dbReference type="HAMAP-Rule" id="MF_01368"/>
    </source>
</evidence>
<evidence type="ECO:0000256" key="5">
    <source>
        <dbReference type="RuleBase" id="RU000660"/>
    </source>
</evidence>
<dbReference type="OrthoDB" id="9809073at2"/>
<comment type="similarity">
    <text evidence="1 4 5">Belongs to the bacterial ribosomal protein bL17 family.</text>
</comment>
<organism evidence="7 8">
    <name type="scientific">Leadbetterella byssophila (strain DSM 17132 / JCM 16389 / KACC 11308 / NBRC 106382 / 4M15)</name>
    <dbReference type="NCBI Taxonomy" id="649349"/>
    <lineage>
        <taxon>Bacteria</taxon>
        <taxon>Pseudomonadati</taxon>
        <taxon>Bacteroidota</taxon>
        <taxon>Cytophagia</taxon>
        <taxon>Cytophagales</taxon>
        <taxon>Leadbetterellaceae</taxon>
        <taxon>Leadbetterella</taxon>
    </lineage>
</organism>
<evidence type="ECO:0000256" key="2">
    <source>
        <dbReference type="ARBA" id="ARBA00022980"/>
    </source>
</evidence>
<gene>
    <name evidence="4" type="primary">rplQ</name>
    <name evidence="7" type="ordered locus">Lbys_1802</name>
</gene>
<keyword evidence="2 4" id="KW-0689">Ribosomal protein</keyword>
<evidence type="ECO:0000313" key="7">
    <source>
        <dbReference type="EMBL" id="ADQ17508.1"/>
    </source>
</evidence>
<reference key="1">
    <citation type="submission" date="2010-11" db="EMBL/GenBank/DDBJ databases">
        <title>The complete genome of Leadbetterella byssophila DSM 17132.</title>
        <authorList>
            <consortium name="US DOE Joint Genome Institute (JGI-PGF)"/>
            <person name="Lucas S."/>
            <person name="Copeland A."/>
            <person name="Lapidus A."/>
            <person name="Glavina del Rio T."/>
            <person name="Dalin E."/>
            <person name="Tice H."/>
            <person name="Bruce D."/>
            <person name="Goodwin L."/>
            <person name="Pitluck S."/>
            <person name="Kyrpides N."/>
            <person name="Mavromatis K."/>
            <person name="Ivanova N."/>
            <person name="Teshima H."/>
            <person name="Brettin T."/>
            <person name="Detter J.C."/>
            <person name="Han C."/>
            <person name="Tapia R."/>
            <person name="Land M."/>
            <person name="Hauser L."/>
            <person name="Markowitz V."/>
            <person name="Cheng J.-F."/>
            <person name="Hugenholtz P."/>
            <person name="Woyke T."/>
            <person name="Wu D."/>
            <person name="Tindall B."/>
            <person name="Pomrenke H.G."/>
            <person name="Brambilla E."/>
            <person name="Klenk H.-P."/>
            <person name="Eisen J.A."/>
        </authorList>
    </citation>
    <scope>NUCLEOTIDE SEQUENCE [LARGE SCALE GENOMIC DNA]</scope>
    <source>
        <strain>DSM 17132</strain>
    </source>
</reference>
<evidence type="ECO:0000256" key="3">
    <source>
        <dbReference type="ARBA" id="ARBA00023274"/>
    </source>
</evidence>
<dbReference type="HOGENOM" id="CLU_074407_0_1_10"/>
<dbReference type="Proteomes" id="UP000007435">
    <property type="component" value="Chromosome"/>
</dbReference>
<dbReference type="InterPro" id="IPR036373">
    <property type="entry name" value="Ribosomal_bL17_sf"/>
</dbReference>
<feature type="region of interest" description="Disordered" evidence="6">
    <location>
        <begin position="126"/>
        <end position="174"/>
    </location>
</feature>
<evidence type="ECO:0000256" key="6">
    <source>
        <dbReference type="SAM" id="MobiDB-lite"/>
    </source>
</evidence>
<dbReference type="InterPro" id="IPR000456">
    <property type="entry name" value="Ribosomal_bL17"/>
</dbReference>
<dbReference type="PROSITE" id="PS01167">
    <property type="entry name" value="RIBOSOMAL_L17"/>
    <property type="match status" value="1"/>
</dbReference>
<dbReference type="HAMAP" id="MF_01368">
    <property type="entry name" value="Ribosomal_bL17"/>
    <property type="match status" value="1"/>
</dbReference>
<dbReference type="Gene3D" id="3.90.1030.10">
    <property type="entry name" value="Ribosomal protein L17"/>
    <property type="match status" value="1"/>
</dbReference>
<dbReference type="InterPro" id="IPR047859">
    <property type="entry name" value="Ribosomal_bL17_CS"/>
</dbReference>
<dbReference type="STRING" id="649349.Lbys_1802"/>
<dbReference type="AlphaFoldDB" id="E4RQQ2"/>
<evidence type="ECO:0000313" key="8">
    <source>
        <dbReference type="Proteomes" id="UP000007435"/>
    </source>
</evidence>
<protein>
    <recommendedName>
        <fullName evidence="4">Large ribosomal subunit protein bL17</fullName>
    </recommendedName>
</protein>
<comment type="subunit">
    <text evidence="4">Part of the 50S ribosomal subunit. Contacts protein L32.</text>
</comment>
<proteinExistence type="inferred from homology"/>
<keyword evidence="8" id="KW-1185">Reference proteome</keyword>
<sequence>MRHGKRINHLGRTKSHRDALMANMAVSLIKAKRIETTVAKAKALRKYVEPLLTKGKNDTTHSRRVVFSYLQDKEAIKELFGAIAVKIAERNGGYTRIIKLGQRQGDNAEMALIELVDFNENLLSAASETTETKAKRSRRGKSKKAEATAESAPEAAPAVEEAPAADASEEETKA</sequence>
<dbReference type="Pfam" id="PF01196">
    <property type="entry name" value="Ribosomal_L17"/>
    <property type="match status" value="1"/>
</dbReference>
<reference evidence="7 8" key="2">
    <citation type="journal article" date="2011" name="Stand. Genomic Sci.">
        <title>Complete genome sequence of Leadbetterella byssophila type strain (4M15).</title>
        <authorList>
            <person name="Abt B."/>
            <person name="Teshima H."/>
            <person name="Lucas S."/>
            <person name="Lapidus A."/>
            <person name="Del Rio T.G."/>
            <person name="Nolan M."/>
            <person name="Tice H."/>
            <person name="Cheng J.F."/>
            <person name="Pitluck S."/>
            <person name="Liolios K."/>
            <person name="Pagani I."/>
            <person name="Ivanova N."/>
            <person name="Mavromatis K."/>
            <person name="Pati A."/>
            <person name="Tapia R."/>
            <person name="Han C."/>
            <person name="Goodwin L."/>
            <person name="Chen A."/>
            <person name="Palaniappan K."/>
            <person name="Land M."/>
            <person name="Hauser L."/>
            <person name="Chang Y.J."/>
            <person name="Jeffries C.D."/>
            <person name="Rohde M."/>
            <person name="Goker M."/>
            <person name="Tindall B.J."/>
            <person name="Detter J.C."/>
            <person name="Woyke T."/>
            <person name="Bristow J."/>
            <person name="Eisen J.A."/>
            <person name="Markowitz V."/>
            <person name="Hugenholtz P."/>
            <person name="Klenk H.P."/>
            <person name="Kyrpides N.C."/>
        </authorList>
    </citation>
    <scope>NUCLEOTIDE SEQUENCE [LARGE SCALE GENOMIC DNA]</scope>
    <source>
        <strain evidence="8">DSM 17132 / JCM 16389 / KACC 11308 / NBRC 106382 / 4M15</strain>
    </source>
</reference>
<dbReference type="eggNOG" id="COG0203">
    <property type="taxonomic scope" value="Bacteria"/>
</dbReference>
<dbReference type="NCBIfam" id="TIGR00059">
    <property type="entry name" value="L17"/>
    <property type="match status" value="1"/>
</dbReference>